<evidence type="ECO:0000313" key="4">
    <source>
        <dbReference type="Proteomes" id="UP000008237"/>
    </source>
</evidence>
<dbReference type="InterPro" id="IPR045325">
    <property type="entry name" value="TMEM70/TMEM186/TMEM223"/>
</dbReference>
<dbReference type="GO" id="GO:0031966">
    <property type="term" value="C:mitochondrial membrane"/>
    <property type="evidence" value="ECO:0007669"/>
    <property type="project" value="TreeGrafter"/>
</dbReference>
<reference evidence="3 4" key="1">
    <citation type="journal article" date="2010" name="Science">
        <title>Genomic comparison of the ants Camponotus floridanus and Harpegnathos saltator.</title>
        <authorList>
            <person name="Bonasio R."/>
            <person name="Zhang G."/>
            <person name="Ye C."/>
            <person name="Mutti N.S."/>
            <person name="Fang X."/>
            <person name="Qin N."/>
            <person name="Donahue G."/>
            <person name="Yang P."/>
            <person name="Li Q."/>
            <person name="Li C."/>
            <person name="Zhang P."/>
            <person name="Huang Z."/>
            <person name="Berger S.L."/>
            <person name="Reinberg D."/>
            <person name="Wang J."/>
            <person name="Liebig J."/>
        </authorList>
    </citation>
    <scope>NUCLEOTIDE SEQUENCE [LARGE SCALE GENOMIC DNA]</scope>
    <source>
        <strain evidence="3 4">R22 G/1</strain>
    </source>
</reference>
<dbReference type="InterPro" id="IPR009724">
    <property type="entry name" value="TMEM70"/>
</dbReference>
<evidence type="ECO:0000256" key="1">
    <source>
        <dbReference type="ARBA" id="ARBA00005280"/>
    </source>
</evidence>
<comment type="similarity">
    <text evidence="1">Belongs to the TMEM70 family.</text>
</comment>
<protein>
    <submittedName>
        <fullName evidence="3">Uncharacterized protein</fullName>
    </submittedName>
</protein>
<proteinExistence type="inferred from homology"/>
<dbReference type="PANTHER" id="PTHR13281">
    <property type="entry name" value="TRANSMEMBRANE PROTEIN 70, MITOCHONDRIAL"/>
    <property type="match status" value="1"/>
</dbReference>
<feature type="region of interest" description="Disordered" evidence="2">
    <location>
        <begin position="81"/>
        <end position="102"/>
    </location>
</feature>
<dbReference type="EMBL" id="GL447768">
    <property type="protein sequence ID" value="EFN85960.1"/>
    <property type="molecule type" value="Genomic_DNA"/>
</dbReference>
<organism evidence="4">
    <name type="scientific">Harpegnathos saltator</name>
    <name type="common">Jerdon's jumping ant</name>
    <dbReference type="NCBI Taxonomy" id="610380"/>
    <lineage>
        <taxon>Eukaryota</taxon>
        <taxon>Metazoa</taxon>
        <taxon>Ecdysozoa</taxon>
        <taxon>Arthropoda</taxon>
        <taxon>Hexapoda</taxon>
        <taxon>Insecta</taxon>
        <taxon>Pterygota</taxon>
        <taxon>Neoptera</taxon>
        <taxon>Endopterygota</taxon>
        <taxon>Hymenoptera</taxon>
        <taxon>Apocrita</taxon>
        <taxon>Aculeata</taxon>
        <taxon>Formicoidea</taxon>
        <taxon>Formicidae</taxon>
        <taxon>Ponerinae</taxon>
        <taxon>Ponerini</taxon>
        <taxon>Harpegnathos</taxon>
    </lineage>
</organism>
<dbReference type="InParanoid" id="E2BEB5"/>
<dbReference type="OrthoDB" id="156886at2759"/>
<gene>
    <name evidence="3" type="ORF">EAI_07885</name>
</gene>
<evidence type="ECO:0000256" key="2">
    <source>
        <dbReference type="SAM" id="MobiDB-lite"/>
    </source>
</evidence>
<dbReference type="GO" id="GO:0033615">
    <property type="term" value="P:mitochondrial proton-transporting ATP synthase complex assembly"/>
    <property type="evidence" value="ECO:0007669"/>
    <property type="project" value="TreeGrafter"/>
</dbReference>
<dbReference type="Pfam" id="PF06979">
    <property type="entry name" value="TMEM70"/>
    <property type="match status" value="1"/>
</dbReference>
<dbReference type="PANTHER" id="PTHR13281:SF0">
    <property type="entry name" value="TRANSMEMBRANE PROTEIN 70, MITOCHONDRIAL"/>
    <property type="match status" value="1"/>
</dbReference>
<name>E2BEB5_HARSA</name>
<dbReference type="Proteomes" id="UP000008237">
    <property type="component" value="Unassembled WGS sequence"/>
</dbReference>
<accession>E2BEB5</accession>
<evidence type="ECO:0000313" key="3">
    <source>
        <dbReference type="EMBL" id="EFN85960.1"/>
    </source>
</evidence>
<sequence>MYYIPDEDKYIANTYTLLARTKKIKFIPKDVVVPDVTGMFTNCIIKGIPLFLEQKFFHDHSHYIRIMGYDKPVDFKLGNNNTNSADETVTINTENQDNVNKK</sequence>
<keyword evidence="4" id="KW-1185">Reference proteome</keyword>
<dbReference type="AlphaFoldDB" id="E2BEB5"/>
<dbReference type="STRING" id="610380.E2BEB5"/>